<dbReference type="InterPro" id="IPR005659">
    <property type="entry name" value="Chemorcpt_Glu_NH3ase_CheD"/>
</dbReference>
<dbReference type="Gene3D" id="3.30.1330.200">
    <property type="match status" value="1"/>
</dbReference>
<comment type="caution">
    <text evidence="4">The sequence shown here is derived from an EMBL/GenBank/DDBJ whole genome shotgun (WGS) entry which is preliminary data.</text>
</comment>
<accession>A0ABT0YMI2</accession>
<protein>
    <recommendedName>
        <fullName evidence="3">Probable chemoreceptor glutamine deamidase CheD</fullName>
        <ecNumber evidence="3">3.5.1.44</ecNumber>
    </recommendedName>
</protein>
<dbReference type="EC" id="3.5.1.44" evidence="3"/>
<dbReference type="InterPro" id="IPR038592">
    <property type="entry name" value="CheD-like_sf"/>
</dbReference>
<reference evidence="4" key="1">
    <citation type="submission" date="2022-05" db="EMBL/GenBank/DDBJ databases">
        <title>Schlegelella sp. nov., isolated from mangrove soil.</title>
        <authorList>
            <person name="Liu Y."/>
            <person name="Ge X."/>
            <person name="Liu W."/>
        </authorList>
    </citation>
    <scope>NUCLEOTIDE SEQUENCE</scope>
    <source>
        <strain evidence="4">S2-27</strain>
    </source>
</reference>
<comment type="similarity">
    <text evidence="3">Belongs to the CheD family.</text>
</comment>
<keyword evidence="5" id="KW-1185">Reference proteome</keyword>
<keyword evidence="2 3" id="KW-0378">Hydrolase</keyword>
<evidence type="ECO:0000313" key="5">
    <source>
        <dbReference type="Proteomes" id="UP001165541"/>
    </source>
</evidence>
<dbReference type="InterPro" id="IPR011324">
    <property type="entry name" value="Cytotoxic_necrot_fac-like_cat"/>
</dbReference>
<evidence type="ECO:0000256" key="1">
    <source>
        <dbReference type="ARBA" id="ARBA00022500"/>
    </source>
</evidence>
<comment type="function">
    <text evidence="3">Probably deamidates glutamine residues to glutamate on methyl-accepting chemotaxis receptors (MCPs), playing an important role in chemotaxis.</text>
</comment>
<sequence>MGAVDLQPGQYFVGDARQRVRTILGSCVSITLWHARYRVGAMSHFLLPHRAAVQQGGPLDARYGQDALRLMLQRLLSEYGVSPRECEAKVFGGGDMFPLRELDGGNSVGRRNGEAAQQMLLAHGITVRSESLFGKGYRQIYFDIGSGDVWVRLATPPGARDTRPGGMP</sequence>
<dbReference type="Proteomes" id="UP001165541">
    <property type="component" value="Unassembled WGS sequence"/>
</dbReference>
<evidence type="ECO:0000256" key="2">
    <source>
        <dbReference type="ARBA" id="ARBA00022801"/>
    </source>
</evidence>
<organism evidence="4 5">
    <name type="scientific">Caldimonas mangrovi</name>
    <dbReference type="NCBI Taxonomy" id="2944811"/>
    <lineage>
        <taxon>Bacteria</taxon>
        <taxon>Pseudomonadati</taxon>
        <taxon>Pseudomonadota</taxon>
        <taxon>Betaproteobacteria</taxon>
        <taxon>Burkholderiales</taxon>
        <taxon>Sphaerotilaceae</taxon>
        <taxon>Caldimonas</taxon>
    </lineage>
</organism>
<name>A0ABT0YMI2_9BURK</name>
<dbReference type="HAMAP" id="MF_01440">
    <property type="entry name" value="CheD"/>
    <property type="match status" value="1"/>
</dbReference>
<evidence type="ECO:0000313" key="4">
    <source>
        <dbReference type="EMBL" id="MCM5679932.1"/>
    </source>
</evidence>
<dbReference type="RefSeq" id="WP_251778135.1">
    <property type="nucleotide sequence ID" value="NZ_JAMKFE010000005.1"/>
</dbReference>
<gene>
    <name evidence="3" type="primary">cheD</name>
    <name evidence="4" type="ORF">M8A51_10345</name>
</gene>
<comment type="catalytic activity">
    <reaction evidence="3">
        <text>L-glutaminyl-[protein] + H2O = L-glutamyl-[protein] + NH4(+)</text>
        <dbReference type="Rhea" id="RHEA:16441"/>
        <dbReference type="Rhea" id="RHEA-COMP:10207"/>
        <dbReference type="Rhea" id="RHEA-COMP:10208"/>
        <dbReference type="ChEBI" id="CHEBI:15377"/>
        <dbReference type="ChEBI" id="CHEBI:28938"/>
        <dbReference type="ChEBI" id="CHEBI:29973"/>
        <dbReference type="ChEBI" id="CHEBI:30011"/>
        <dbReference type="EC" id="3.5.1.44"/>
    </reaction>
</comment>
<dbReference type="CDD" id="cd16352">
    <property type="entry name" value="CheD"/>
    <property type="match status" value="1"/>
</dbReference>
<dbReference type="Pfam" id="PF03975">
    <property type="entry name" value="CheD"/>
    <property type="match status" value="1"/>
</dbReference>
<dbReference type="SUPFAM" id="SSF64438">
    <property type="entry name" value="CNF1/YfiH-like putative cysteine hydrolases"/>
    <property type="match status" value="1"/>
</dbReference>
<keyword evidence="1 3" id="KW-0145">Chemotaxis</keyword>
<dbReference type="EMBL" id="JAMKFE010000005">
    <property type="protein sequence ID" value="MCM5679932.1"/>
    <property type="molecule type" value="Genomic_DNA"/>
</dbReference>
<proteinExistence type="inferred from homology"/>
<dbReference type="PANTHER" id="PTHR35147:SF3">
    <property type="entry name" value="CHEMORECEPTOR GLUTAMINE DEAMIDASE CHED 1-RELATED"/>
    <property type="match status" value="1"/>
</dbReference>
<evidence type="ECO:0000256" key="3">
    <source>
        <dbReference type="HAMAP-Rule" id="MF_01440"/>
    </source>
</evidence>
<dbReference type="PANTHER" id="PTHR35147">
    <property type="entry name" value="CHEMORECEPTOR GLUTAMINE DEAMIDASE CHED-RELATED"/>
    <property type="match status" value="1"/>
</dbReference>